<reference evidence="7" key="1">
    <citation type="submission" date="2023-10" db="EMBL/GenBank/DDBJ databases">
        <title>Genome assembly of Pristionchus species.</title>
        <authorList>
            <person name="Yoshida K."/>
            <person name="Sommer R.J."/>
        </authorList>
    </citation>
    <scope>NUCLEOTIDE SEQUENCE</scope>
    <source>
        <strain evidence="7">RS5133</strain>
    </source>
</reference>
<dbReference type="InterPro" id="IPR003663">
    <property type="entry name" value="Sugar/inositol_transpt"/>
</dbReference>
<protein>
    <recommendedName>
        <fullName evidence="6">Major facilitator superfamily (MFS) profile domain-containing protein</fullName>
    </recommendedName>
</protein>
<keyword evidence="3 5" id="KW-1133">Transmembrane helix</keyword>
<dbReference type="PANTHER" id="PTHR23503">
    <property type="entry name" value="SOLUTE CARRIER FAMILY 2"/>
    <property type="match status" value="1"/>
</dbReference>
<feature type="transmembrane region" description="Helical" evidence="5">
    <location>
        <begin position="272"/>
        <end position="295"/>
    </location>
</feature>
<evidence type="ECO:0000256" key="1">
    <source>
        <dbReference type="ARBA" id="ARBA00004141"/>
    </source>
</evidence>
<evidence type="ECO:0000256" key="2">
    <source>
        <dbReference type="ARBA" id="ARBA00022692"/>
    </source>
</evidence>
<dbReference type="GO" id="GO:0015149">
    <property type="term" value="F:hexose transmembrane transporter activity"/>
    <property type="evidence" value="ECO:0007669"/>
    <property type="project" value="TreeGrafter"/>
</dbReference>
<feature type="transmembrane region" description="Helical" evidence="5">
    <location>
        <begin position="438"/>
        <end position="456"/>
    </location>
</feature>
<keyword evidence="2 5" id="KW-0812">Transmembrane</keyword>
<feature type="transmembrane region" description="Helical" evidence="5">
    <location>
        <begin position="407"/>
        <end position="426"/>
    </location>
</feature>
<dbReference type="Gene3D" id="1.20.1250.20">
    <property type="entry name" value="MFS general substrate transporter like domains"/>
    <property type="match status" value="1"/>
</dbReference>
<comment type="subcellular location">
    <subcellularLocation>
        <location evidence="1">Membrane</location>
        <topology evidence="1">Multi-pass membrane protein</topology>
    </subcellularLocation>
</comment>
<feature type="transmembrane region" description="Helical" evidence="5">
    <location>
        <begin position="67"/>
        <end position="86"/>
    </location>
</feature>
<evidence type="ECO:0000259" key="6">
    <source>
        <dbReference type="PROSITE" id="PS50850"/>
    </source>
</evidence>
<evidence type="ECO:0000313" key="7">
    <source>
        <dbReference type="EMBL" id="GMT23940.1"/>
    </source>
</evidence>
<dbReference type="InterPro" id="IPR036259">
    <property type="entry name" value="MFS_trans_sf"/>
</dbReference>
<accession>A0AAV5W0V7</accession>
<evidence type="ECO:0000256" key="3">
    <source>
        <dbReference type="ARBA" id="ARBA00022989"/>
    </source>
</evidence>
<feature type="transmembrane region" description="Helical" evidence="5">
    <location>
        <begin position="124"/>
        <end position="147"/>
    </location>
</feature>
<proteinExistence type="predicted"/>
<sequence length="477" mass="52671">MADVDSLVDTKIDSPPNRLWLSALILSLSGAFHFGYNLVITNAAQGAFMKFLKDSWGEMSADELNKYWPIIVSLLYFGGIFGAFYIRIAADRLGRKRAIILTTVGQTVSCLMSIVSFFVSSPHIYAFSRFLLGFFQSMAVGIAPMFLSESSPSHIRGRISLSTGLFVQLSIVVGSIVAMPQIFGDAWYNLYVVELIFLLIPLISLPFLYESPSYLAAKGSIDSALRSIIFYHGGDQKKALSVVAELVGDDNDEEETVGIWKVFSERRNREPVINGCMVMLAMISSGIVVINGYAVSILVQVGLSLDVAAWSNIGISVLPIIGCLLSSLFIDRFGRRPLLLSTLFLILLTNLSIVILMYLFESTQNLVYGQFLVVAICLYALLFSTGPSPLSFFISAELCSHSIRGSAMTWANVTNAVYRAVVLAIFPPLVSLYDTSTVYFLLFLPISLFTFIFLYIRLPETKPEIGPLTEQEKILVE</sequence>
<dbReference type="PROSITE" id="PS50850">
    <property type="entry name" value="MFS"/>
    <property type="match status" value="1"/>
</dbReference>
<feature type="transmembrane region" description="Helical" evidence="5">
    <location>
        <begin position="366"/>
        <end position="386"/>
    </location>
</feature>
<keyword evidence="4 5" id="KW-0472">Membrane</keyword>
<dbReference type="AlphaFoldDB" id="A0AAV5W0V7"/>
<comment type="caution">
    <text evidence="7">The sequence shown here is derived from an EMBL/GenBank/DDBJ whole genome shotgun (WGS) entry which is preliminary data.</text>
</comment>
<dbReference type="InterPro" id="IPR005828">
    <property type="entry name" value="MFS_sugar_transport-like"/>
</dbReference>
<dbReference type="Proteomes" id="UP001432322">
    <property type="component" value="Unassembled WGS sequence"/>
</dbReference>
<dbReference type="Pfam" id="PF00083">
    <property type="entry name" value="Sugar_tr"/>
    <property type="match status" value="1"/>
</dbReference>
<dbReference type="InterPro" id="IPR020846">
    <property type="entry name" value="MFS_dom"/>
</dbReference>
<feature type="transmembrane region" description="Helical" evidence="5">
    <location>
        <begin position="98"/>
        <end position="118"/>
    </location>
</feature>
<dbReference type="PROSITE" id="PS00216">
    <property type="entry name" value="SUGAR_TRANSPORT_1"/>
    <property type="match status" value="1"/>
</dbReference>
<feature type="transmembrane region" description="Helical" evidence="5">
    <location>
        <begin position="307"/>
        <end position="330"/>
    </location>
</feature>
<organism evidence="7 8">
    <name type="scientific">Pristionchus fissidentatus</name>
    <dbReference type="NCBI Taxonomy" id="1538716"/>
    <lineage>
        <taxon>Eukaryota</taxon>
        <taxon>Metazoa</taxon>
        <taxon>Ecdysozoa</taxon>
        <taxon>Nematoda</taxon>
        <taxon>Chromadorea</taxon>
        <taxon>Rhabditida</taxon>
        <taxon>Rhabditina</taxon>
        <taxon>Diplogasteromorpha</taxon>
        <taxon>Diplogasteroidea</taxon>
        <taxon>Neodiplogasteridae</taxon>
        <taxon>Pristionchus</taxon>
    </lineage>
</organism>
<evidence type="ECO:0000256" key="4">
    <source>
        <dbReference type="ARBA" id="ARBA00023136"/>
    </source>
</evidence>
<keyword evidence="8" id="KW-1185">Reference proteome</keyword>
<feature type="transmembrane region" description="Helical" evidence="5">
    <location>
        <begin position="337"/>
        <end position="360"/>
    </location>
</feature>
<feature type="domain" description="Major facilitator superfamily (MFS) profile" evidence="6">
    <location>
        <begin position="23"/>
        <end position="462"/>
    </location>
</feature>
<dbReference type="PRINTS" id="PR00171">
    <property type="entry name" value="SUGRTRNSPORT"/>
</dbReference>
<dbReference type="GO" id="GO:0016020">
    <property type="term" value="C:membrane"/>
    <property type="evidence" value="ECO:0007669"/>
    <property type="project" value="UniProtKB-SubCell"/>
</dbReference>
<dbReference type="InterPro" id="IPR045263">
    <property type="entry name" value="GLUT"/>
</dbReference>
<dbReference type="PANTHER" id="PTHR23503:SF96">
    <property type="entry name" value="MAJOR FACILITATOR SUPERFAMILY (MFS) PROFILE DOMAIN-CONTAINING PROTEIN"/>
    <property type="match status" value="1"/>
</dbReference>
<name>A0AAV5W0V7_9BILA</name>
<dbReference type="EMBL" id="BTSY01000004">
    <property type="protein sequence ID" value="GMT23940.1"/>
    <property type="molecule type" value="Genomic_DNA"/>
</dbReference>
<feature type="transmembrane region" description="Helical" evidence="5">
    <location>
        <begin position="159"/>
        <end position="182"/>
    </location>
</feature>
<feature type="transmembrane region" description="Helical" evidence="5">
    <location>
        <begin position="20"/>
        <end position="47"/>
    </location>
</feature>
<dbReference type="InterPro" id="IPR005829">
    <property type="entry name" value="Sugar_transporter_CS"/>
</dbReference>
<feature type="transmembrane region" description="Helical" evidence="5">
    <location>
        <begin position="188"/>
        <end position="209"/>
    </location>
</feature>
<evidence type="ECO:0000313" key="8">
    <source>
        <dbReference type="Proteomes" id="UP001432322"/>
    </source>
</evidence>
<gene>
    <name evidence="7" type="ORF">PFISCL1PPCAC_15237</name>
</gene>
<evidence type="ECO:0000256" key="5">
    <source>
        <dbReference type="SAM" id="Phobius"/>
    </source>
</evidence>
<dbReference type="SUPFAM" id="SSF103473">
    <property type="entry name" value="MFS general substrate transporter"/>
    <property type="match status" value="1"/>
</dbReference>